<dbReference type="OrthoDB" id="2969457at2"/>
<dbReference type="Proteomes" id="UP000267430">
    <property type="component" value="Unassembled WGS sequence"/>
</dbReference>
<accession>A0A3S0VIN6</accession>
<sequence>MDQTGVQEILTALKLHSAHIDEKLNVMKEHLENRMDEGFSSIETNLNTFRIELSETQETVDYLSLKNAQHEKKLRNPTGQ</sequence>
<dbReference type="EMBL" id="RYZZ01000043">
    <property type="protein sequence ID" value="RUQ25181.1"/>
    <property type="molecule type" value="Genomic_DNA"/>
</dbReference>
<dbReference type="RefSeq" id="WP_126867060.1">
    <property type="nucleotide sequence ID" value="NZ_JAUSTX010000011.1"/>
</dbReference>
<proteinExistence type="predicted"/>
<comment type="caution">
    <text evidence="1">The sequence shown here is derived from an EMBL/GenBank/DDBJ whole genome shotgun (WGS) entry which is preliminary data.</text>
</comment>
<protein>
    <submittedName>
        <fullName evidence="1">Uncharacterized protein</fullName>
    </submittedName>
</protein>
<reference evidence="1 2" key="1">
    <citation type="submission" date="2018-12" db="EMBL/GenBank/DDBJ databases">
        <title>Bacillus chawlae sp. nov., Bacillus glennii sp. nov., and Bacillus saganii sp. nov. Isolated from the Vehicle Assembly Building at Kennedy Space Center where the Viking Spacecraft were Assembled.</title>
        <authorList>
            <person name="Seuylemezian A."/>
            <person name="Vaishampayan P."/>
        </authorList>
    </citation>
    <scope>NUCLEOTIDE SEQUENCE [LARGE SCALE GENOMIC DNA]</scope>
    <source>
        <strain evidence="1 2">L5</strain>
    </source>
</reference>
<evidence type="ECO:0000313" key="1">
    <source>
        <dbReference type="EMBL" id="RUQ25181.1"/>
    </source>
</evidence>
<organism evidence="1 2">
    <name type="scientific">Peribacillus cavernae</name>
    <dbReference type="NCBI Taxonomy" id="1674310"/>
    <lineage>
        <taxon>Bacteria</taxon>
        <taxon>Bacillati</taxon>
        <taxon>Bacillota</taxon>
        <taxon>Bacilli</taxon>
        <taxon>Bacillales</taxon>
        <taxon>Bacillaceae</taxon>
        <taxon>Peribacillus</taxon>
    </lineage>
</organism>
<evidence type="ECO:0000313" key="2">
    <source>
        <dbReference type="Proteomes" id="UP000267430"/>
    </source>
</evidence>
<keyword evidence="2" id="KW-1185">Reference proteome</keyword>
<dbReference type="AlphaFoldDB" id="A0A3S0VIN6"/>
<gene>
    <name evidence="1" type="ORF">ELQ35_20610</name>
</gene>
<name>A0A3S0VIN6_9BACI</name>